<protein>
    <submittedName>
        <fullName evidence="2">Sugar ABC transporter substrate-binding protein</fullName>
    </submittedName>
</protein>
<evidence type="ECO:0000313" key="3">
    <source>
        <dbReference type="Proteomes" id="UP000053528"/>
    </source>
</evidence>
<accession>A0A095YCP2</accession>
<feature type="chain" id="PRO_5001922517" evidence="1">
    <location>
        <begin position="23"/>
        <end position="329"/>
    </location>
</feature>
<sequence>MKRTRVASLAAVAAIAALGLSACSGDGSGSGGSGGSGGDKKKVDIVQFVKHPSLDAANKGFQKGLKDNGIDAEIKEYNAQGEAANNAQIGSQVATSKSDLILAIATPSAQVLSQAVKNRPILFTAVTDPVDSQLVESLEKPGKNVTGTSDANPVKEQLELLKQIDPDAKKIGIVYSSAEQNSKVQVDWAQDAASELGLTVETKAISASSEVSQAASSMNVDAFYVPTDNMVVASLESLLKVAENKKIPAIAAEGDSVKRGATATVGINYEKLGEQTGAMAAKVLKGEAKPEDMAVETQEEYDLYVNETSAKKSGIELPKELVEKAAEKY</sequence>
<dbReference type="InterPro" id="IPR028082">
    <property type="entry name" value="Peripla_BP_I"/>
</dbReference>
<evidence type="ECO:0000313" key="2">
    <source>
        <dbReference type="EMBL" id="KGF20013.1"/>
    </source>
</evidence>
<dbReference type="SUPFAM" id="SSF53822">
    <property type="entry name" value="Periplasmic binding protein-like I"/>
    <property type="match status" value="1"/>
</dbReference>
<gene>
    <name evidence="2" type="ORF">HMPREF2128_06885</name>
</gene>
<dbReference type="AlphaFoldDB" id="A0A095YCP2"/>
<dbReference type="Gene3D" id="3.40.50.2300">
    <property type="match status" value="2"/>
</dbReference>
<organism evidence="2 3">
    <name type="scientific">Pseudoglutamicibacter albus DNF00011</name>
    <dbReference type="NCBI Taxonomy" id="1401063"/>
    <lineage>
        <taxon>Bacteria</taxon>
        <taxon>Bacillati</taxon>
        <taxon>Actinomycetota</taxon>
        <taxon>Actinomycetes</taxon>
        <taxon>Micrococcales</taxon>
        <taxon>Micrococcaceae</taxon>
        <taxon>Pseudoglutamicibacter</taxon>
    </lineage>
</organism>
<dbReference type="PROSITE" id="PS51257">
    <property type="entry name" value="PROKAR_LIPOPROTEIN"/>
    <property type="match status" value="1"/>
</dbReference>
<dbReference type="Pfam" id="PF04392">
    <property type="entry name" value="ABC_sub_bind"/>
    <property type="match status" value="1"/>
</dbReference>
<dbReference type="EMBL" id="JRNH01000022">
    <property type="protein sequence ID" value="KGF20013.1"/>
    <property type="molecule type" value="Genomic_DNA"/>
</dbReference>
<keyword evidence="1" id="KW-0732">Signal</keyword>
<name>A0A095YCP2_9MICC</name>
<dbReference type="Proteomes" id="UP000053528">
    <property type="component" value="Unassembled WGS sequence"/>
</dbReference>
<dbReference type="InterPro" id="IPR007487">
    <property type="entry name" value="ABC_transpt-TYRBP-like"/>
</dbReference>
<evidence type="ECO:0000256" key="1">
    <source>
        <dbReference type="SAM" id="SignalP"/>
    </source>
</evidence>
<reference evidence="2 3" key="1">
    <citation type="submission" date="2014-07" db="EMBL/GenBank/DDBJ databases">
        <authorList>
            <person name="McCorrison J."/>
            <person name="Sanka R."/>
            <person name="Torralba M."/>
            <person name="Gillis M."/>
            <person name="Haft D.H."/>
            <person name="Methe B."/>
            <person name="Sutton G."/>
            <person name="Nelson K.E."/>
        </authorList>
    </citation>
    <scope>NUCLEOTIDE SEQUENCE [LARGE SCALE GENOMIC DNA]</scope>
    <source>
        <strain evidence="2 3">DNF00011</strain>
    </source>
</reference>
<dbReference type="RefSeq" id="WP_035756444.1">
    <property type="nucleotide sequence ID" value="NZ_JRNH01000022.1"/>
</dbReference>
<comment type="caution">
    <text evidence="2">The sequence shown here is derived from an EMBL/GenBank/DDBJ whole genome shotgun (WGS) entry which is preliminary data.</text>
</comment>
<dbReference type="PANTHER" id="PTHR35271:SF1">
    <property type="entry name" value="ABC TRANSPORTER, SUBSTRATE-BINDING LIPOPROTEIN"/>
    <property type="match status" value="1"/>
</dbReference>
<dbReference type="CDD" id="cd06325">
    <property type="entry name" value="PBP1_ABC_unchar_transporter"/>
    <property type="match status" value="1"/>
</dbReference>
<feature type="signal peptide" evidence="1">
    <location>
        <begin position="1"/>
        <end position="22"/>
    </location>
</feature>
<proteinExistence type="predicted"/>
<dbReference type="PANTHER" id="PTHR35271">
    <property type="entry name" value="ABC TRANSPORTER, SUBSTRATE-BINDING LIPOPROTEIN-RELATED"/>
    <property type="match status" value="1"/>
</dbReference>